<keyword evidence="2" id="KW-1185">Reference proteome</keyword>
<sequence>MAGWVKKVLFGRQLSHGSDNENPSSFEEAFQQQQTVLNVSNLSTPDSYIEEPPQLMPQTLQTPGGIASGPGSKEMTTAYNISNKIVRERIEQEAPEDVAILDSIAESDIVCVRGTYDHIHLVLKAIDVPFAHVTPAQLLKMDLKPDQTVYVNCPSSFPPEAAKKLSGFVESGGMLITTDWALKYVLEVGFPNTVKYNGRASGDEVVSIEIVDTNDDVLKGFIDQEKDAAPVWWLEGSSYPIQVLDRERVKVLVRSDELKRRYGEDPVIISFEWGKGIVYHMISHFYLQRSETRTKKQEGAASSYAKAQNLSAATVSMLEDMEMDSSELNYGAIQSAATSSEFVSRAIVKQKKRNMKL</sequence>
<name>A0A1X7VFB1_AMPQE</name>
<dbReference type="InParanoid" id="A0A1X7VFB1"/>
<organism evidence="1">
    <name type="scientific">Amphimedon queenslandica</name>
    <name type="common">Sponge</name>
    <dbReference type="NCBI Taxonomy" id="400682"/>
    <lineage>
        <taxon>Eukaryota</taxon>
        <taxon>Metazoa</taxon>
        <taxon>Porifera</taxon>
        <taxon>Demospongiae</taxon>
        <taxon>Heteroscleromorpha</taxon>
        <taxon>Haplosclerida</taxon>
        <taxon>Niphatidae</taxon>
        <taxon>Amphimedon</taxon>
    </lineage>
</organism>
<evidence type="ECO:0000313" key="1">
    <source>
        <dbReference type="EnsemblMetazoa" id="Aqu2.1.38202_001"/>
    </source>
</evidence>
<reference evidence="2" key="1">
    <citation type="journal article" date="2010" name="Nature">
        <title>The Amphimedon queenslandica genome and the evolution of animal complexity.</title>
        <authorList>
            <person name="Srivastava M."/>
            <person name="Simakov O."/>
            <person name="Chapman J."/>
            <person name="Fahey B."/>
            <person name="Gauthier M.E."/>
            <person name="Mitros T."/>
            <person name="Richards G.S."/>
            <person name="Conaco C."/>
            <person name="Dacre M."/>
            <person name="Hellsten U."/>
            <person name="Larroux C."/>
            <person name="Putnam N.H."/>
            <person name="Stanke M."/>
            <person name="Adamska M."/>
            <person name="Darling A."/>
            <person name="Degnan S.M."/>
            <person name="Oakley T.H."/>
            <person name="Plachetzki D.C."/>
            <person name="Zhai Y."/>
            <person name="Adamski M."/>
            <person name="Calcino A."/>
            <person name="Cummins S.F."/>
            <person name="Goodstein D.M."/>
            <person name="Harris C."/>
            <person name="Jackson D.J."/>
            <person name="Leys S.P."/>
            <person name="Shu S."/>
            <person name="Woodcroft B.J."/>
            <person name="Vervoort M."/>
            <person name="Kosik K.S."/>
            <person name="Manning G."/>
            <person name="Degnan B.M."/>
            <person name="Rokhsar D.S."/>
        </authorList>
    </citation>
    <scope>NUCLEOTIDE SEQUENCE [LARGE SCALE GENOMIC DNA]</scope>
</reference>
<proteinExistence type="predicted"/>
<gene>
    <name evidence="1" type="primary">109580558</name>
</gene>
<dbReference type="OrthoDB" id="9992134at2759"/>
<dbReference type="Gene3D" id="3.40.50.880">
    <property type="match status" value="1"/>
</dbReference>
<evidence type="ECO:0000313" key="2">
    <source>
        <dbReference type="Proteomes" id="UP000007879"/>
    </source>
</evidence>
<dbReference type="KEGG" id="aqu:109580558"/>
<dbReference type="Proteomes" id="UP000007879">
    <property type="component" value="Unassembled WGS sequence"/>
</dbReference>
<dbReference type="AlphaFoldDB" id="A0A1X7VFB1"/>
<dbReference type="InterPro" id="IPR029062">
    <property type="entry name" value="Class_I_gatase-like"/>
</dbReference>
<accession>A0A1X7VFB1</accession>
<protein>
    <submittedName>
        <fullName evidence="1">Uncharacterized protein</fullName>
    </submittedName>
</protein>
<dbReference type="EnsemblMetazoa" id="XM_019993881.1">
    <property type="protein sequence ID" value="XP_019849440.1"/>
    <property type="gene ID" value="LOC109580558"/>
</dbReference>
<reference evidence="1" key="2">
    <citation type="submission" date="2017-05" db="UniProtKB">
        <authorList>
            <consortium name="EnsemblMetazoa"/>
        </authorList>
    </citation>
    <scope>IDENTIFICATION</scope>
</reference>
<dbReference type="EnsemblMetazoa" id="Aqu2.1.38202_001">
    <property type="protein sequence ID" value="Aqu2.1.38202_001"/>
    <property type="gene ID" value="Aqu2.1.38202"/>
</dbReference>